<keyword evidence="1" id="KW-0472">Membrane</keyword>
<dbReference type="STRING" id="392333.SAMN05660860_00879"/>
<dbReference type="InterPro" id="IPR026268">
    <property type="entry name" value="RseC"/>
</dbReference>
<feature type="transmembrane region" description="Helical" evidence="1">
    <location>
        <begin position="107"/>
        <end position="127"/>
    </location>
</feature>
<reference evidence="2 3" key="1">
    <citation type="submission" date="2016-10" db="EMBL/GenBank/DDBJ databases">
        <authorList>
            <person name="de Groot N.N."/>
        </authorList>
    </citation>
    <scope>NUCLEOTIDE SEQUENCE [LARGE SCALE GENOMIC DNA]</scope>
    <source>
        <strain evidence="2 3">DSM 17813</strain>
    </source>
</reference>
<dbReference type="OrthoDB" id="5402011at2"/>
<dbReference type="Proteomes" id="UP000182146">
    <property type="component" value="Unassembled WGS sequence"/>
</dbReference>
<keyword evidence="1" id="KW-1133">Transmembrane helix</keyword>
<name>A0A1G9KWD4_9BACT</name>
<keyword evidence="1" id="KW-0812">Transmembrane</keyword>
<protein>
    <submittedName>
        <fullName evidence="2">Positive regulator of sigma(E), RseC/MucC</fullName>
    </submittedName>
</protein>
<evidence type="ECO:0000313" key="2">
    <source>
        <dbReference type="EMBL" id="SDL54022.1"/>
    </source>
</evidence>
<evidence type="ECO:0000256" key="1">
    <source>
        <dbReference type="SAM" id="Phobius"/>
    </source>
</evidence>
<dbReference type="EMBL" id="FNGU01000001">
    <property type="protein sequence ID" value="SDL54022.1"/>
    <property type="molecule type" value="Genomic_DNA"/>
</dbReference>
<dbReference type="PIRSF" id="PIRSF004923">
    <property type="entry name" value="RseC"/>
    <property type="match status" value="1"/>
</dbReference>
<organism evidence="2 3">
    <name type="scientific">Geoalkalibacter ferrihydriticus</name>
    <dbReference type="NCBI Taxonomy" id="392333"/>
    <lineage>
        <taxon>Bacteria</taxon>
        <taxon>Pseudomonadati</taxon>
        <taxon>Thermodesulfobacteriota</taxon>
        <taxon>Desulfuromonadia</taxon>
        <taxon>Desulfuromonadales</taxon>
        <taxon>Geoalkalibacteraceae</taxon>
        <taxon>Geoalkalibacter</taxon>
    </lineage>
</organism>
<proteinExistence type="predicted"/>
<accession>A0A1G9KWD4</accession>
<feature type="transmembrane region" description="Helical" evidence="1">
    <location>
        <begin position="75"/>
        <end position="95"/>
    </location>
</feature>
<dbReference type="AlphaFoldDB" id="A0A1G9KWD4"/>
<sequence length="158" mass="17124">MLEETGTVIEIKDGQTAVVLCSKSSMCESCAAMDSCRIGDDSGERLVEARNLLNAVIGDHVRIATSTRSFLQSSFVLYMLPLVFLVTGAIVGQLLAERIDAGIDPNLLSALFGVACLILSFLGIRLWSRTIPAENFMPWITEVLSDATAFNKDKNHGN</sequence>
<dbReference type="Pfam" id="PF04246">
    <property type="entry name" value="RseC_MucC"/>
    <property type="match status" value="1"/>
</dbReference>
<evidence type="ECO:0000313" key="3">
    <source>
        <dbReference type="Proteomes" id="UP000182146"/>
    </source>
</evidence>
<dbReference type="InterPro" id="IPR007359">
    <property type="entry name" value="SigmaE_reg_RseC_MucC"/>
</dbReference>
<dbReference type="PANTHER" id="PTHR35867">
    <property type="entry name" value="PROTEIN RSEC"/>
    <property type="match status" value="1"/>
</dbReference>
<dbReference type="PANTHER" id="PTHR35867:SF1">
    <property type="entry name" value="PROTEIN RSEC"/>
    <property type="match status" value="1"/>
</dbReference>
<dbReference type="RefSeq" id="WP_052446068.1">
    <property type="nucleotide sequence ID" value="NZ_FNGU01000001.1"/>
</dbReference>
<gene>
    <name evidence="2" type="ORF">SAMN05660860_00879</name>
</gene>